<dbReference type="Proteomes" id="UP000629098">
    <property type="component" value="Unassembled WGS sequence"/>
</dbReference>
<keyword evidence="2" id="KW-1185">Reference proteome</keyword>
<proteinExistence type="predicted"/>
<organism evidence="1 2">
    <name type="scientific">Iningainema tapete BLCC-T55</name>
    <dbReference type="NCBI Taxonomy" id="2748662"/>
    <lineage>
        <taxon>Bacteria</taxon>
        <taxon>Bacillati</taxon>
        <taxon>Cyanobacteriota</taxon>
        <taxon>Cyanophyceae</taxon>
        <taxon>Nostocales</taxon>
        <taxon>Scytonemataceae</taxon>
        <taxon>Iningainema tapete</taxon>
    </lineage>
</organism>
<sequence length="85" mass="9880">MHQELPLFEELDPLIFCQVWGLTYEKASEYLFVSSRTLSAYSCKAKLTHRNPSLRVKVLAARQHNDWVREGKRPKNLPLQLQAIA</sequence>
<dbReference type="AlphaFoldDB" id="A0A8J6XES1"/>
<dbReference type="EMBL" id="JACXAE010000013">
    <property type="protein sequence ID" value="MBD2771131.1"/>
    <property type="molecule type" value="Genomic_DNA"/>
</dbReference>
<gene>
    <name evidence="1" type="ORF">ICL16_03085</name>
</gene>
<protein>
    <submittedName>
        <fullName evidence="1">Uncharacterized protein</fullName>
    </submittedName>
</protein>
<reference evidence="1" key="1">
    <citation type="submission" date="2020-09" db="EMBL/GenBank/DDBJ databases">
        <title>Iningainema tapete sp. nov. (Scytonemataceae, Cyanobacteria) from greenhouses in central Florida (USA) produces two types of nodularin with biosynthetic potential for microcystin-LR and anabaenopeptins.</title>
        <authorList>
            <person name="Berthold D.E."/>
            <person name="Lefler F.W."/>
            <person name="Huang I.-S."/>
            <person name="Abdulla H."/>
            <person name="Zimba P.V."/>
            <person name="Laughinghouse H.D. IV."/>
        </authorList>
    </citation>
    <scope>NUCLEOTIDE SEQUENCE</scope>
    <source>
        <strain evidence="1">BLCCT55</strain>
    </source>
</reference>
<dbReference type="RefSeq" id="WP_190825424.1">
    <property type="nucleotide sequence ID" value="NZ_CAWPPI010000013.1"/>
</dbReference>
<comment type="caution">
    <text evidence="1">The sequence shown here is derived from an EMBL/GenBank/DDBJ whole genome shotgun (WGS) entry which is preliminary data.</text>
</comment>
<evidence type="ECO:0000313" key="1">
    <source>
        <dbReference type="EMBL" id="MBD2771131.1"/>
    </source>
</evidence>
<name>A0A8J6XES1_9CYAN</name>
<accession>A0A8J6XES1</accession>
<evidence type="ECO:0000313" key="2">
    <source>
        <dbReference type="Proteomes" id="UP000629098"/>
    </source>
</evidence>